<evidence type="ECO:0000313" key="6">
    <source>
        <dbReference type="EMBL" id="KAH7936189.1"/>
    </source>
</evidence>
<gene>
    <name evidence="6" type="ORF">HPB52_019857</name>
</gene>
<sequence>MAHGQSIYRGEYSTQSPNQGTPPLLLISFTPLAQCASLDSGKAIIALNRLVYLNVPLSTVNISPLLSSCMKNRLEVWGNGIPTMVQVHVIEVAKVLEAELLRSLDESAPYCIGREDTKELVAAFFADADETIVENLQVSLICPIAKRRIRVPCRGVACKHVQCFDAYAYLDLNESTLYPLWCCPICNNVVLLDDISVDLLMLDIVREADEQCTAVKVLNDGSWEPAADYDDHSIITIEDSPFKGIRKSLRDVSLIDLTVDSD</sequence>
<evidence type="ECO:0000259" key="5">
    <source>
        <dbReference type="PROSITE" id="PS51044"/>
    </source>
</evidence>
<dbReference type="GO" id="GO:0061665">
    <property type="term" value="F:SUMO ligase activity"/>
    <property type="evidence" value="ECO:0007669"/>
    <property type="project" value="TreeGrafter"/>
</dbReference>
<dbReference type="PROSITE" id="PS51044">
    <property type="entry name" value="ZF_SP_RING"/>
    <property type="match status" value="1"/>
</dbReference>
<feature type="domain" description="SP-RING-type" evidence="5">
    <location>
        <begin position="127"/>
        <end position="214"/>
    </location>
</feature>
<accession>A0A9D4PCD5</accession>
<keyword evidence="2 4" id="KW-0863">Zinc-finger</keyword>
<dbReference type="GO" id="GO:0003712">
    <property type="term" value="F:transcription coregulator activity"/>
    <property type="evidence" value="ECO:0007669"/>
    <property type="project" value="TreeGrafter"/>
</dbReference>
<dbReference type="GO" id="GO:0008270">
    <property type="term" value="F:zinc ion binding"/>
    <property type="evidence" value="ECO:0007669"/>
    <property type="project" value="UniProtKB-KW"/>
</dbReference>
<keyword evidence="3" id="KW-0862">Zinc</keyword>
<proteinExistence type="predicted"/>
<keyword evidence="7" id="KW-1185">Reference proteome</keyword>
<reference evidence="6" key="2">
    <citation type="submission" date="2021-09" db="EMBL/GenBank/DDBJ databases">
        <authorList>
            <person name="Jia N."/>
            <person name="Wang J."/>
            <person name="Shi W."/>
            <person name="Du L."/>
            <person name="Sun Y."/>
            <person name="Zhan W."/>
            <person name="Jiang J."/>
            <person name="Wang Q."/>
            <person name="Zhang B."/>
            <person name="Ji P."/>
            <person name="Sakyi L.B."/>
            <person name="Cui X."/>
            <person name="Yuan T."/>
            <person name="Jiang B."/>
            <person name="Yang W."/>
            <person name="Lam T.T.-Y."/>
            <person name="Chang Q."/>
            <person name="Ding S."/>
            <person name="Wang X."/>
            <person name="Zhu J."/>
            <person name="Ruan X."/>
            <person name="Zhao L."/>
            <person name="Wei J."/>
            <person name="Que T."/>
            <person name="Du C."/>
            <person name="Cheng J."/>
            <person name="Dai P."/>
            <person name="Han X."/>
            <person name="Huang E."/>
            <person name="Gao Y."/>
            <person name="Liu J."/>
            <person name="Shao H."/>
            <person name="Ye R."/>
            <person name="Li L."/>
            <person name="Wei W."/>
            <person name="Wang X."/>
            <person name="Wang C."/>
            <person name="Huo Q."/>
            <person name="Li W."/>
            <person name="Guo W."/>
            <person name="Chen H."/>
            <person name="Chen S."/>
            <person name="Zhou L."/>
            <person name="Zhou L."/>
            <person name="Ni X."/>
            <person name="Tian J."/>
            <person name="Zhou Y."/>
            <person name="Sheng Y."/>
            <person name="Liu T."/>
            <person name="Pan Y."/>
            <person name="Xia L."/>
            <person name="Li J."/>
            <person name="Zhao F."/>
            <person name="Cao W."/>
        </authorList>
    </citation>
    <scope>NUCLEOTIDE SEQUENCE</scope>
    <source>
        <strain evidence="6">Rsan-2018</strain>
        <tissue evidence="6">Larvae</tissue>
    </source>
</reference>
<dbReference type="AlphaFoldDB" id="A0A9D4PCD5"/>
<dbReference type="Gene3D" id="3.30.40.10">
    <property type="entry name" value="Zinc/RING finger domain, C3HC4 (zinc finger)"/>
    <property type="match status" value="1"/>
</dbReference>
<dbReference type="CDD" id="cd16650">
    <property type="entry name" value="SP-RING_PIAS-like"/>
    <property type="match status" value="1"/>
</dbReference>
<evidence type="ECO:0000256" key="1">
    <source>
        <dbReference type="ARBA" id="ARBA00022723"/>
    </source>
</evidence>
<evidence type="ECO:0000256" key="4">
    <source>
        <dbReference type="PROSITE-ProRule" id="PRU00452"/>
    </source>
</evidence>
<reference evidence="6" key="1">
    <citation type="journal article" date="2020" name="Cell">
        <title>Large-Scale Comparative Analyses of Tick Genomes Elucidate Their Genetic Diversity and Vector Capacities.</title>
        <authorList>
            <consortium name="Tick Genome and Microbiome Consortium (TIGMIC)"/>
            <person name="Jia N."/>
            <person name="Wang J."/>
            <person name="Shi W."/>
            <person name="Du L."/>
            <person name="Sun Y."/>
            <person name="Zhan W."/>
            <person name="Jiang J.F."/>
            <person name="Wang Q."/>
            <person name="Zhang B."/>
            <person name="Ji P."/>
            <person name="Bell-Sakyi L."/>
            <person name="Cui X.M."/>
            <person name="Yuan T.T."/>
            <person name="Jiang B.G."/>
            <person name="Yang W.F."/>
            <person name="Lam T.T."/>
            <person name="Chang Q.C."/>
            <person name="Ding S.J."/>
            <person name="Wang X.J."/>
            <person name="Zhu J.G."/>
            <person name="Ruan X.D."/>
            <person name="Zhao L."/>
            <person name="Wei J.T."/>
            <person name="Ye R.Z."/>
            <person name="Que T.C."/>
            <person name="Du C.H."/>
            <person name="Zhou Y.H."/>
            <person name="Cheng J.X."/>
            <person name="Dai P.F."/>
            <person name="Guo W.B."/>
            <person name="Han X.H."/>
            <person name="Huang E.J."/>
            <person name="Li L.F."/>
            <person name="Wei W."/>
            <person name="Gao Y.C."/>
            <person name="Liu J.Z."/>
            <person name="Shao H.Z."/>
            <person name="Wang X."/>
            <person name="Wang C.C."/>
            <person name="Yang T.C."/>
            <person name="Huo Q.B."/>
            <person name="Li W."/>
            <person name="Chen H.Y."/>
            <person name="Chen S.E."/>
            <person name="Zhou L.G."/>
            <person name="Ni X.B."/>
            <person name="Tian J.H."/>
            <person name="Sheng Y."/>
            <person name="Liu T."/>
            <person name="Pan Y.S."/>
            <person name="Xia L.Y."/>
            <person name="Li J."/>
            <person name="Zhao F."/>
            <person name="Cao W.C."/>
        </authorList>
    </citation>
    <scope>NUCLEOTIDE SEQUENCE</scope>
    <source>
        <strain evidence="6">Rsan-2018</strain>
    </source>
</reference>
<dbReference type="Proteomes" id="UP000821837">
    <property type="component" value="Unassembled WGS sequence"/>
</dbReference>
<evidence type="ECO:0000313" key="7">
    <source>
        <dbReference type="Proteomes" id="UP000821837"/>
    </source>
</evidence>
<dbReference type="GO" id="GO:0016925">
    <property type="term" value="P:protein sumoylation"/>
    <property type="evidence" value="ECO:0007669"/>
    <property type="project" value="TreeGrafter"/>
</dbReference>
<comment type="caution">
    <text evidence="6">The sequence shown here is derived from an EMBL/GenBank/DDBJ whole genome shotgun (WGS) entry which is preliminary data.</text>
</comment>
<dbReference type="PANTHER" id="PTHR10782:SF94">
    <property type="entry name" value="SUPPRESSOR OF VARIEGATION 2-10, ISOFORM I"/>
    <property type="match status" value="1"/>
</dbReference>
<name>A0A9D4PCD5_RHISA</name>
<dbReference type="EMBL" id="JABSTV010001255">
    <property type="protein sequence ID" value="KAH7936189.1"/>
    <property type="molecule type" value="Genomic_DNA"/>
</dbReference>
<dbReference type="VEuPathDB" id="VectorBase:RSAN_044946"/>
<dbReference type="GO" id="GO:0000785">
    <property type="term" value="C:chromatin"/>
    <property type="evidence" value="ECO:0007669"/>
    <property type="project" value="TreeGrafter"/>
</dbReference>
<keyword evidence="1" id="KW-0479">Metal-binding</keyword>
<dbReference type="GO" id="GO:0006357">
    <property type="term" value="P:regulation of transcription by RNA polymerase II"/>
    <property type="evidence" value="ECO:0007669"/>
    <property type="project" value="TreeGrafter"/>
</dbReference>
<dbReference type="PANTHER" id="PTHR10782">
    <property type="entry name" value="ZINC FINGER MIZ DOMAIN-CONTAINING PROTEIN"/>
    <property type="match status" value="1"/>
</dbReference>
<dbReference type="InterPro" id="IPR013083">
    <property type="entry name" value="Znf_RING/FYVE/PHD"/>
</dbReference>
<evidence type="ECO:0000256" key="2">
    <source>
        <dbReference type="ARBA" id="ARBA00022771"/>
    </source>
</evidence>
<organism evidence="6 7">
    <name type="scientific">Rhipicephalus sanguineus</name>
    <name type="common">Brown dog tick</name>
    <name type="synonym">Ixodes sanguineus</name>
    <dbReference type="NCBI Taxonomy" id="34632"/>
    <lineage>
        <taxon>Eukaryota</taxon>
        <taxon>Metazoa</taxon>
        <taxon>Ecdysozoa</taxon>
        <taxon>Arthropoda</taxon>
        <taxon>Chelicerata</taxon>
        <taxon>Arachnida</taxon>
        <taxon>Acari</taxon>
        <taxon>Parasitiformes</taxon>
        <taxon>Ixodida</taxon>
        <taxon>Ixodoidea</taxon>
        <taxon>Ixodidae</taxon>
        <taxon>Rhipicephalinae</taxon>
        <taxon>Rhipicephalus</taxon>
        <taxon>Rhipicephalus</taxon>
    </lineage>
</organism>
<protein>
    <recommendedName>
        <fullName evidence="5">SP-RING-type domain-containing protein</fullName>
    </recommendedName>
</protein>
<evidence type="ECO:0000256" key="3">
    <source>
        <dbReference type="ARBA" id="ARBA00022833"/>
    </source>
</evidence>
<dbReference type="Pfam" id="PF02891">
    <property type="entry name" value="zf-MIZ"/>
    <property type="match status" value="1"/>
</dbReference>
<dbReference type="InterPro" id="IPR004181">
    <property type="entry name" value="Znf_MIZ"/>
</dbReference>